<reference evidence="2 3" key="1">
    <citation type="submission" date="2018-10" db="EMBL/GenBank/DDBJ databases">
        <title>Genomic Encyclopedia of Archaeal and Bacterial Type Strains, Phase II (KMG-II): from individual species to whole genera.</title>
        <authorList>
            <person name="Goeker M."/>
        </authorList>
    </citation>
    <scope>NUCLEOTIDE SEQUENCE [LARGE SCALE GENOMIC DNA]</scope>
    <source>
        <strain evidence="2 3">RP-AC37</strain>
    </source>
</reference>
<protein>
    <submittedName>
        <fullName evidence="2">Uncharacterized protein</fullName>
    </submittedName>
</protein>
<dbReference type="EMBL" id="RBWV01000013">
    <property type="protein sequence ID" value="RKS72575.1"/>
    <property type="molecule type" value="Genomic_DNA"/>
</dbReference>
<accession>A0A420XMS6</accession>
<keyword evidence="1" id="KW-1133">Transmembrane helix</keyword>
<evidence type="ECO:0000256" key="1">
    <source>
        <dbReference type="SAM" id="Phobius"/>
    </source>
</evidence>
<organism evidence="2 3">
    <name type="scientific">Motilibacter peucedani</name>
    <dbReference type="NCBI Taxonomy" id="598650"/>
    <lineage>
        <taxon>Bacteria</taxon>
        <taxon>Bacillati</taxon>
        <taxon>Actinomycetota</taxon>
        <taxon>Actinomycetes</taxon>
        <taxon>Motilibacterales</taxon>
        <taxon>Motilibacteraceae</taxon>
        <taxon>Motilibacter</taxon>
    </lineage>
</organism>
<dbReference type="Proteomes" id="UP000281955">
    <property type="component" value="Unassembled WGS sequence"/>
</dbReference>
<dbReference type="RefSeq" id="WP_121194099.1">
    <property type="nucleotide sequence ID" value="NZ_RBWV01000013.1"/>
</dbReference>
<name>A0A420XMS6_9ACTN</name>
<evidence type="ECO:0000313" key="3">
    <source>
        <dbReference type="Proteomes" id="UP000281955"/>
    </source>
</evidence>
<keyword evidence="3" id="KW-1185">Reference proteome</keyword>
<feature type="transmembrane region" description="Helical" evidence="1">
    <location>
        <begin position="12"/>
        <end position="32"/>
    </location>
</feature>
<dbReference type="InParanoid" id="A0A420XMS6"/>
<evidence type="ECO:0000313" key="2">
    <source>
        <dbReference type="EMBL" id="RKS72575.1"/>
    </source>
</evidence>
<dbReference type="OrthoDB" id="3540856at2"/>
<feature type="transmembrane region" description="Helical" evidence="1">
    <location>
        <begin position="38"/>
        <end position="58"/>
    </location>
</feature>
<proteinExistence type="predicted"/>
<dbReference type="AlphaFoldDB" id="A0A420XMS6"/>
<comment type="caution">
    <text evidence="2">The sequence shown here is derived from an EMBL/GenBank/DDBJ whole genome shotgun (WGS) entry which is preliminary data.</text>
</comment>
<keyword evidence="1" id="KW-0472">Membrane</keyword>
<keyword evidence="1" id="KW-0812">Transmembrane</keyword>
<sequence length="62" mass="6563">MAQASTRGRPISWLWVLLMVVLFIVGGVGLAAGSWVVFWIGFAGFVLAGLASLFTGILSDVH</sequence>
<gene>
    <name evidence="2" type="ORF">CLV35_2822</name>
</gene>